<keyword evidence="4" id="KW-0249">Electron transport</keyword>
<evidence type="ECO:0000256" key="7">
    <source>
        <dbReference type="SAM" id="Phobius"/>
    </source>
</evidence>
<dbReference type="RefSeq" id="WP_120189108.1">
    <property type="nucleotide sequence ID" value="NZ_MCHY01000008.1"/>
</dbReference>
<dbReference type="PANTHER" id="PTHR37823">
    <property type="entry name" value="CYTOCHROME C-553-LIKE"/>
    <property type="match status" value="1"/>
</dbReference>
<dbReference type="Gene3D" id="1.10.760.10">
    <property type="entry name" value="Cytochrome c-like domain"/>
    <property type="match status" value="1"/>
</dbReference>
<comment type="caution">
    <text evidence="9">The sequence shown here is derived from an EMBL/GenBank/DDBJ whole genome shotgun (WGS) entry which is preliminary data.</text>
</comment>
<keyword evidence="7" id="KW-0812">Transmembrane</keyword>
<feature type="domain" description="Cytochrome c" evidence="8">
    <location>
        <begin position="60"/>
        <end position="140"/>
    </location>
</feature>
<dbReference type="AlphaFoldDB" id="A0A419SIY5"/>
<keyword evidence="5 6" id="KW-0408">Iron</keyword>
<evidence type="ECO:0000256" key="4">
    <source>
        <dbReference type="ARBA" id="ARBA00022982"/>
    </source>
</evidence>
<dbReference type="PROSITE" id="PS51007">
    <property type="entry name" value="CYTC"/>
    <property type="match status" value="1"/>
</dbReference>
<sequence>MENNQRHNDKAKQEQEHVDVVNGMKQGHGRIPKFLVFVYTFLGIWAVAYALGATPLDERETLAAGVSVEAGKGLAGSCLACHGADLSGGLGPSLIGTIGQLGEEEFENVMRNGRNTMPALGADWSEDQMGSMIEYLKTLE</sequence>
<feature type="transmembrane region" description="Helical" evidence="7">
    <location>
        <begin position="34"/>
        <end position="52"/>
    </location>
</feature>
<keyword evidence="7" id="KW-1133">Transmembrane helix</keyword>
<dbReference type="Proteomes" id="UP000284219">
    <property type="component" value="Unassembled WGS sequence"/>
</dbReference>
<name>A0A419SIY5_9BACL</name>
<evidence type="ECO:0000259" key="8">
    <source>
        <dbReference type="PROSITE" id="PS51007"/>
    </source>
</evidence>
<keyword evidence="3 6" id="KW-0479">Metal-binding</keyword>
<protein>
    <recommendedName>
        <fullName evidence="8">Cytochrome c domain-containing protein</fullName>
    </recommendedName>
</protein>
<accession>A0A419SIY5</accession>
<evidence type="ECO:0000256" key="3">
    <source>
        <dbReference type="ARBA" id="ARBA00022723"/>
    </source>
</evidence>
<keyword evidence="1" id="KW-0813">Transport</keyword>
<evidence type="ECO:0000313" key="9">
    <source>
        <dbReference type="EMBL" id="RKD23878.1"/>
    </source>
</evidence>
<dbReference type="EMBL" id="MCHY01000008">
    <property type="protein sequence ID" value="RKD23878.1"/>
    <property type="molecule type" value="Genomic_DNA"/>
</dbReference>
<evidence type="ECO:0000256" key="6">
    <source>
        <dbReference type="PROSITE-ProRule" id="PRU00433"/>
    </source>
</evidence>
<dbReference type="InterPro" id="IPR009056">
    <property type="entry name" value="Cyt_c-like_dom"/>
</dbReference>
<dbReference type="GO" id="GO:0009055">
    <property type="term" value="F:electron transfer activity"/>
    <property type="evidence" value="ECO:0007669"/>
    <property type="project" value="InterPro"/>
</dbReference>
<dbReference type="InterPro" id="IPR036909">
    <property type="entry name" value="Cyt_c-like_dom_sf"/>
</dbReference>
<organism evidence="9 10">
    <name type="scientific">Ammoniphilus oxalaticus</name>
    <dbReference type="NCBI Taxonomy" id="66863"/>
    <lineage>
        <taxon>Bacteria</taxon>
        <taxon>Bacillati</taxon>
        <taxon>Bacillota</taxon>
        <taxon>Bacilli</taxon>
        <taxon>Bacillales</taxon>
        <taxon>Paenibacillaceae</taxon>
        <taxon>Aneurinibacillus group</taxon>
        <taxon>Ammoniphilus</taxon>
    </lineage>
</organism>
<dbReference type="GO" id="GO:0046872">
    <property type="term" value="F:metal ion binding"/>
    <property type="evidence" value="ECO:0007669"/>
    <property type="project" value="UniProtKB-KW"/>
</dbReference>
<evidence type="ECO:0000313" key="10">
    <source>
        <dbReference type="Proteomes" id="UP000284219"/>
    </source>
</evidence>
<evidence type="ECO:0000256" key="5">
    <source>
        <dbReference type="ARBA" id="ARBA00023004"/>
    </source>
</evidence>
<dbReference type="GO" id="GO:0020037">
    <property type="term" value="F:heme binding"/>
    <property type="evidence" value="ECO:0007669"/>
    <property type="project" value="InterPro"/>
</dbReference>
<reference evidence="9 10" key="1">
    <citation type="submission" date="2016-08" db="EMBL/GenBank/DDBJ databases">
        <title>Novel Firmicute Genomes.</title>
        <authorList>
            <person name="Poppleton D.I."/>
            <person name="Gribaldo S."/>
        </authorList>
    </citation>
    <scope>NUCLEOTIDE SEQUENCE [LARGE SCALE GENOMIC DNA]</scope>
    <source>
        <strain evidence="9 10">RAOx-1</strain>
    </source>
</reference>
<dbReference type="Pfam" id="PF13442">
    <property type="entry name" value="Cytochrome_CBB3"/>
    <property type="match status" value="1"/>
</dbReference>
<dbReference type="InterPro" id="IPR051811">
    <property type="entry name" value="Cytochrome_c550/c551-like"/>
</dbReference>
<dbReference type="SUPFAM" id="SSF46626">
    <property type="entry name" value="Cytochrome c"/>
    <property type="match status" value="1"/>
</dbReference>
<dbReference type="OrthoDB" id="7933886at2"/>
<keyword evidence="10" id="KW-1185">Reference proteome</keyword>
<gene>
    <name evidence="9" type="ORF">BEP19_05470</name>
</gene>
<proteinExistence type="predicted"/>
<keyword evidence="7" id="KW-0472">Membrane</keyword>
<keyword evidence="2 6" id="KW-0349">Heme</keyword>
<evidence type="ECO:0000256" key="2">
    <source>
        <dbReference type="ARBA" id="ARBA00022617"/>
    </source>
</evidence>
<evidence type="ECO:0000256" key="1">
    <source>
        <dbReference type="ARBA" id="ARBA00022448"/>
    </source>
</evidence>
<dbReference type="PANTHER" id="PTHR37823:SF1">
    <property type="entry name" value="CYTOCHROME C-553-LIKE"/>
    <property type="match status" value="1"/>
</dbReference>